<reference evidence="1 2" key="1">
    <citation type="submission" date="2017-08" db="EMBL/GenBank/DDBJ databases">
        <authorList>
            <person name="de Groot N.N."/>
        </authorList>
    </citation>
    <scope>NUCLEOTIDE SEQUENCE [LARGE SCALE GENOMIC DNA]</scope>
    <source>
        <strain evidence="1 2">Nm15</strain>
    </source>
</reference>
<evidence type="ECO:0000313" key="2">
    <source>
        <dbReference type="Proteomes" id="UP000242498"/>
    </source>
</evidence>
<dbReference type="RefSeq" id="WP_096291860.1">
    <property type="nucleotide sequence ID" value="NZ_LT907782.1"/>
</dbReference>
<proteinExistence type="predicted"/>
<organism evidence="1 2">
    <name type="scientific">Nitrosomonas ureae</name>
    <dbReference type="NCBI Taxonomy" id="44577"/>
    <lineage>
        <taxon>Bacteria</taxon>
        <taxon>Pseudomonadati</taxon>
        <taxon>Pseudomonadota</taxon>
        <taxon>Betaproteobacteria</taxon>
        <taxon>Nitrosomonadales</taxon>
        <taxon>Nitrosomonadaceae</taxon>
        <taxon>Nitrosomonas</taxon>
    </lineage>
</organism>
<evidence type="ECO:0000313" key="1">
    <source>
        <dbReference type="EMBL" id="SNX59051.1"/>
    </source>
</evidence>
<gene>
    <name evidence="1" type="ORF">SAMN06296273_0489</name>
</gene>
<dbReference type="OrthoDB" id="5566846at2"/>
<name>A0A285BUT5_9PROT</name>
<dbReference type="Proteomes" id="UP000242498">
    <property type="component" value="Chromosome I"/>
</dbReference>
<sequence>MIEYNILLQTLNLNCIKHRLSRLVLILSLSLIFSGCQTILSPEQTTTTFWKAMANGDLESARKYATRETQDHVVKQENIMGASLEKTGMIVIDGSNAKVATVIALKNSVSNKILSFDTVLLKENDAWKVDYRQTLNNLSIMPFGEVINSLRAIGDVVNKKLEQQVPFFENQIRSFSDELIRQLDEFRHQLEKANPIEKQ</sequence>
<accession>A0A285BUT5</accession>
<dbReference type="EMBL" id="LT907782">
    <property type="protein sequence ID" value="SNX59051.1"/>
    <property type="molecule type" value="Genomic_DNA"/>
</dbReference>
<protein>
    <submittedName>
        <fullName evidence="1">Uncharacterized protein</fullName>
    </submittedName>
</protein>
<dbReference type="AlphaFoldDB" id="A0A285BUT5"/>